<comment type="subcellular location">
    <subcellularLocation>
        <location evidence="1">Cell membrane</location>
        <topology evidence="1">Multi-pass membrane protein</topology>
    </subcellularLocation>
</comment>
<feature type="transmembrane region" description="Helical" evidence="8">
    <location>
        <begin position="12"/>
        <end position="29"/>
    </location>
</feature>
<evidence type="ECO:0000313" key="11">
    <source>
        <dbReference type="Proteomes" id="UP000528555"/>
    </source>
</evidence>
<sequence length="232" mass="26523">MKKFFADWTKFEKGLLIVATALMIVLSFIWKDTPIGTLSAVTGVISVVLCAKGRVSNYVFGMVYVTAYAYVAFQNKLYGEVMMNLLYYVPMNVIGFITWTKLAKKKAESAQTGDVSKDVETRHMSSKQRWMTFVIAVVVILAYWQLLKFMGGNLALIDSCSTIVSIIAMYLQVMRYTESWIMWIFTNLISIVLWLTAMLTQDSNNITMLLMWSAYLVNSTYGYINWKKLEAK</sequence>
<keyword evidence="3" id="KW-0813">Transport</keyword>
<dbReference type="InterPro" id="IPR006419">
    <property type="entry name" value="NMN_transpt_PnuC"/>
</dbReference>
<protein>
    <submittedName>
        <fullName evidence="10">Nicotinamide mononucleotide transporter</fullName>
    </submittedName>
</protein>
<dbReference type="GO" id="GO:0005886">
    <property type="term" value="C:plasma membrane"/>
    <property type="evidence" value="ECO:0007669"/>
    <property type="project" value="UniProtKB-SubCell"/>
</dbReference>
<keyword evidence="5 8" id="KW-0812">Transmembrane</keyword>
<keyword evidence="4" id="KW-1003">Cell membrane</keyword>
<organism evidence="10 11">
    <name type="scientific">Dorea phocaeensis</name>
    <dbReference type="NCBI Taxonomy" id="2040291"/>
    <lineage>
        <taxon>Bacteria</taxon>
        <taxon>Bacillati</taxon>
        <taxon>Bacillota</taxon>
        <taxon>Clostridia</taxon>
        <taxon>Lachnospirales</taxon>
        <taxon>Lachnospiraceae</taxon>
        <taxon>Dorea</taxon>
    </lineage>
</organism>
<gene>
    <name evidence="10" type="ORF">G5A66_08375</name>
    <name evidence="9" type="ORF">G5A75_08395</name>
</gene>
<reference evidence="11 12" key="1">
    <citation type="journal article" date="2020" name="Cell Host Microbe">
        <title>Functional and Genomic Variation between Human-Derived Isolates of Lachnospiraceae Reveals Inter- and Intra-Species Diversity.</title>
        <authorList>
            <person name="Sorbara M.T."/>
            <person name="Littmann E.R."/>
            <person name="Fontana E."/>
            <person name="Moody T.U."/>
            <person name="Kohout C.E."/>
            <person name="Gjonbalaj M."/>
            <person name="Eaton V."/>
            <person name="Seok R."/>
            <person name="Leiner I.M."/>
            <person name="Pamer E.G."/>
        </authorList>
    </citation>
    <scope>NUCLEOTIDE SEQUENCE [LARGE SCALE GENOMIC DNA]</scope>
    <source>
        <strain evidence="10 11">MSK.17.11</strain>
        <strain evidence="9 12">MSK.17.38</strain>
    </source>
</reference>
<feature type="transmembrane region" description="Helical" evidence="8">
    <location>
        <begin position="35"/>
        <end position="51"/>
    </location>
</feature>
<evidence type="ECO:0000256" key="3">
    <source>
        <dbReference type="ARBA" id="ARBA00022448"/>
    </source>
</evidence>
<dbReference type="NCBIfam" id="TIGR01528">
    <property type="entry name" value="NMN_trans_PnuC"/>
    <property type="match status" value="1"/>
</dbReference>
<feature type="transmembrane region" description="Helical" evidence="8">
    <location>
        <begin position="130"/>
        <end position="147"/>
    </location>
</feature>
<evidence type="ECO:0000256" key="7">
    <source>
        <dbReference type="ARBA" id="ARBA00023136"/>
    </source>
</evidence>
<proteinExistence type="inferred from homology"/>
<feature type="transmembrane region" description="Helical" evidence="8">
    <location>
        <begin position="58"/>
        <end position="73"/>
    </location>
</feature>
<dbReference type="EMBL" id="JAAIUO010000005">
    <property type="protein sequence ID" value="NSK14885.1"/>
    <property type="molecule type" value="Genomic_DNA"/>
</dbReference>
<comment type="caution">
    <text evidence="10">The sequence shown here is derived from an EMBL/GenBank/DDBJ whole genome shotgun (WGS) entry which is preliminary data.</text>
</comment>
<evidence type="ECO:0000256" key="5">
    <source>
        <dbReference type="ARBA" id="ARBA00022692"/>
    </source>
</evidence>
<name>A0A850HLR3_9FIRM</name>
<feature type="transmembrane region" description="Helical" evidence="8">
    <location>
        <begin position="180"/>
        <end position="200"/>
    </location>
</feature>
<dbReference type="PANTHER" id="PTHR36122:SF2">
    <property type="entry name" value="NICOTINAMIDE RIBOSIDE TRANSPORTER PNUC"/>
    <property type="match status" value="1"/>
</dbReference>
<evidence type="ECO:0000256" key="2">
    <source>
        <dbReference type="ARBA" id="ARBA00006669"/>
    </source>
</evidence>
<evidence type="ECO:0000313" key="9">
    <source>
        <dbReference type="EMBL" id="NSK14885.1"/>
    </source>
</evidence>
<feature type="transmembrane region" description="Helical" evidence="8">
    <location>
        <begin position="85"/>
        <end position="102"/>
    </location>
</feature>
<dbReference type="Proteomes" id="UP000528555">
    <property type="component" value="Unassembled WGS sequence"/>
</dbReference>
<evidence type="ECO:0000313" key="10">
    <source>
        <dbReference type="EMBL" id="NVH58659.1"/>
    </source>
</evidence>
<comment type="similarity">
    <text evidence="2">Belongs to the nicotinamide ribonucleoside (NR) uptake permease (TC 4.B.1) family.</text>
</comment>
<accession>A0A850HLR3</accession>
<dbReference type="Proteomes" id="UP000701680">
    <property type="component" value="Unassembled WGS sequence"/>
</dbReference>
<evidence type="ECO:0000256" key="4">
    <source>
        <dbReference type="ARBA" id="ARBA00022475"/>
    </source>
</evidence>
<evidence type="ECO:0000256" key="8">
    <source>
        <dbReference type="SAM" id="Phobius"/>
    </source>
</evidence>
<evidence type="ECO:0000313" key="12">
    <source>
        <dbReference type="Proteomes" id="UP000701680"/>
    </source>
</evidence>
<evidence type="ECO:0000256" key="1">
    <source>
        <dbReference type="ARBA" id="ARBA00004651"/>
    </source>
</evidence>
<dbReference type="GO" id="GO:0034257">
    <property type="term" value="F:nicotinamide riboside transmembrane transporter activity"/>
    <property type="evidence" value="ECO:0007669"/>
    <property type="project" value="InterPro"/>
</dbReference>
<dbReference type="RefSeq" id="WP_173814799.1">
    <property type="nucleotide sequence ID" value="NZ_JAAITX010000005.1"/>
</dbReference>
<keyword evidence="6 8" id="KW-1133">Transmembrane helix</keyword>
<dbReference type="Pfam" id="PF04973">
    <property type="entry name" value="NMN_transporter"/>
    <property type="match status" value="1"/>
</dbReference>
<feature type="transmembrane region" description="Helical" evidence="8">
    <location>
        <begin position="206"/>
        <end position="224"/>
    </location>
</feature>
<feature type="transmembrane region" description="Helical" evidence="8">
    <location>
        <begin position="153"/>
        <end position="173"/>
    </location>
</feature>
<reference evidence="10" key="2">
    <citation type="submission" date="2020-02" db="EMBL/GenBank/DDBJ databases">
        <authorList>
            <person name="Littmann E."/>
            <person name="Sorbara M."/>
        </authorList>
    </citation>
    <scope>NUCLEOTIDE SEQUENCE</scope>
    <source>
        <strain evidence="10">MSK.17.11</strain>
        <strain evidence="9">MSK.17.38</strain>
    </source>
</reference>
<dbReference type="PANTHER" id="PTHR36122">
    <property type="entry name" value="NICOTINAMIDE RIBOSIDE TRANSPORTER PNUC"/>
    <property type="match status" value="1"/>
</dbReference>
<keyword evidence="7 8" id="KW-0472">Membrane</keyword>
<dbReference type="EMBL" id="JAAITX010000005">
    <property type="protein sequence ID" value="NVH58659.1"/>
    <property type="molecule type" value="Genomic_DNA"/>
</dbReference>
<dbReference type="AlphaFoldDB" id="A0A850HLR3"/>
<keyword evidence="11" id="KW-1185">Reference proteome</keyword>
<evidence type="ECO:0000256" key="6">
    <source>
        <dbReference type="ARBA" id="ARBA00022989"/>
    </source>
</evidence>